<reference evidence="2" key="1">
    <citation type="journal article" date="2020" name="G3 (Bethesda)">
        <title>High-Quality Assemblies for Three Invasive Social Wasps from the &lt;i&gt;Vespula&lt;/i&gt; Genus.</title>
        <authorList>
            <person name="Harrop T.W.R."/>
            <person name="Guhlin J."/>
            <person name="McLaughlin G.M."/>
            <person name="Permina E."/>
            <person name="Stockwell P."/>
            <person name="Gilligan J."/>
            <person name="Le Lec M.F."/>
            <person name="Gruber M.A.M."/>
            <person name="Quinn O."/>
            <person name="Lovegrove M."/>
            <person name="Duncan E.J."/>
            <person name="Remnant E.J."/>
            <person name="Van Eeckhoven J."/>
            <person name="Graham B."/>
            <person name="Knapp R.A."/>
            <person name="Langford K.W."/>
            <person name="Kronenberg Z."/>
            <person name="Press M.O."/>
            <person name="Eacker S.M."/>
            <person name="Wilson-Rankin E.E."/>
            <person name="Purcell J."/>
            <person name="Lester P.J."/>
            <person name="Dearden P.K."/>
        </authorList>
    </citation>
    <scope>NUCLEOTIDE SEQUENCE</scope>
    <source>
        <strain evidence="2">Linc-1</strain>
    </source>
</reference>
<name>A0A834U701_VESGE</name>
<evidence type="ECO:0000313" key="3">
    <source>
        <dbReference type="Proteomes" id="UP000617340"/>
    </source>
</evidence>
<sequence>MEKRIERNLEINGKLKTGRETKEEARFISSLVGWTKRKRCMIHVHDGDMRLCPDPSSHEWRDSQRSRAPPKLFSNNHHYVQRTEQSSTQYCQSRNHGPMLLDIEG</sequence>
<proteinExistence type="predicted"/>
<keyword evidence="3" id="KW-1185">Reference proteome</keyword>
<accession>A0A834U701</accession>
<comment type="caution">
    <text evidence="2">The sequence shown here is derived from an EMBL/GenBank/DDBJ whole genome shotgun (WGS) entry which is preliminary data.</text>
</comment>
<dbReference type="AlphaFoldDB" id="A0A834U701"/>
<protein>
    <submittedName>
        <fullName evidence="2">Uncharacterized protein</fullName>
    </submittedName>
</protein>
<feature type="region of interest" description="Disordered" evidence="1">
    <location>
        <begin position="83"/>
        <end position="105"/>
    </location>
</feature>
<dbReference type="Proteomes" id="UP000617340">
    <property type="component" value="Unassembled WGS sequence"/>
</dbReference>
<evidence type="ECO:0000256" key="1">
    <source>
        <dbReference type="SAM" id="MobiDB-lite"/>
    </source>
</evidence>
<evidence type="ECO:0000313" key="2">
    <source>
        <dbReference type="EMBL" id="KAF7418878.1"/>
    </source>
</evidence>
<feature type="compositionally biased region" description="Polar residues" evidence="1">
    <location>
        <begin position="83"/>
        <end position="95"/>
    </location>
</feature>
<dbReference type="EMBL" id="JACSDZ010000001">
    <property type="protein sequence ID" value="KAF7418878.1"/>
    <property type="molecule type" value="Genomic_DNA"/>
</dbReference>
<organism evidence="2 3">
    <name type="scientific">Vespula germanica</name>
    <name type="common">German yellow jacket</name>
    <name type="synonym">Paravespula germanica</name>
    <dbReference type="NCBI Taxonomy" id="30212"/>
    <lineage>
        <taxon>Eukaryota</taxon>
        <taxon>Metazoa</taxon>
        <taxon>Ecdysozoa</taxon>
        <taxon>Arthropoda</taxon>
        <taxon>Hexapoda</taxon>
        <taxon>Insecta</taxon>
        <taxon>Pterygota</taxon>
        <taxon>Neoptera</taxon>
        <taxon>Endopterygota</taxon>
        <taxon>Hymenoptera</taxon>
        <taxon>Apocrita</taxon>
        <taxon>Aculeata</taxon>
        <taxon>Vespoidea</taxon>
        <taxon>Vespidae</taxon>
        <taxon>Vespinae</taxon>
        <taxon>Vespula</taxon>
    </lineage>
</organism>
<gene>
    <name evidence="2" type="ORF">HZH68_001531</name>
</gene>